<dbReference type="RefSeq" id="WP_397608961.1">
    <property type="nucleotide sequence ID" value="NZ_CP032664.1"/>
</dbReference>
<organism evidence="1">
    <name type="scientific">Shewanella algae</name>
    <dbReference type="NCBI Taxonomy" id="38313"/>
    <lineage>
        <taxon>Bacteria</taxon>
        <taxon>Pseudomonadati</taxon>
        <taxon>Pseudomonadota</taxon>
        <taxon>Gammaproteobacteria</taxon>
        <taxon>Alteromonadales</taxon>
        <taxon>Shewanellaceae</taxon>
        <taxon>Shewanella</taxon>
    </lineage>
</organism>
<accession>A0A7T8IQA9</accession>
<name>A0A7T8IQA9_9GAMM</name>
<gene>
    <name evidence="1" type="ORF">D7032_13250</name>
</gene>
<protein>
    <submittedName>
        <fullName evidence="1">Uncharacterized protein</fullName>
    </submittedName>
</protein>
<sequence>MFGACCPFVVPKVLLRASFVTQDANDAKQSLAVDYQPETILFNQVTLTDPSIDVDLVTGEITALNRFSGMVSLSLSCLREQTGTSVIDWGVFIEVEDGQGNWVPYEGSLRPITLNTQTTNEKRTIDYTIAVDINALQKFRFRHYTSDAAKQVSVISFAAANGLPASAGVILSMWGVKP</sequence>
<dbReference type="AlphaFoldDB" id="A0A7T8IQA9"/>
<proteinExistence type="predicted"/>
<reference evidence="1" key="1">
    <citation type="submission" date="2018-09" db="EMBL/GenBank/DDBJ databases">
        <title>Genome sequencing and analysis.</title>
        <authorList>
            <person name="Huang Y.-T."/>
        </authorList>
    </citation>
    <scope>NUCLEOTIDE SEQUENCE</scope>
    <source>
        <strain evidence="1">HIDE</strain>
    </source>
</reference>
<dbReference type="EMBL" id="CP032664">
    <property type="protein sequence ID" value="QQO84126.1"/>
    <property type="molecule type" value="Genomic_DNA"/>
</dbReference>
<evidence type="ECO:0000313" key="1">
    <source>
        <dbReference type="EMBL" id="QQO84126.1"/>
    </source>
</evidence>